<organism evidence="1 2">
    <name type="scientific">Aspergillus ruber (strain CBS 135680)</name>
    <dbReference type="NCBI Taxonomy" id="1388766"/>
    <lineage>
        <taxon>Eukaryota</taxon>
        <taxon>Fungi</taxon>
        <taxon>Dikarya</taxon>
        <taxon>Ascomycota</taxon>
        <taxon>Pezizomycotina</taxon>
        <taxon>Eurotiomycetes</taxon>
        <taxon>Eurotiomycetidae</taxon>
        <taxon>Eurotiales</taxon>
        <taxon>Aspergillaceae</taxon>
        <taxon>Aspergillus</taxon>
        <taxon>Aspergillus subgen. Aspergillus</taxon>
    </lineage>
</organism>
<evidence type="ECO:0000313" key="2">
    <source>
        <dbReference type="Proteomes" id="UP000019804"/>
    </source>
</evidence>
<dbReference type="RefSeq" id="XP_040640414.1">
    <property type="nucleotide sequence ID" value="XM_040778384.1"/>
</dbReference>
<dbReference type="AlphaFoldDB" id="A0A017SIZ3"/>
<gene>
    <name evidence="1" type="ORF">EURHEDRAFT_336734</name>
</gene>
<dbReference type="GeneID" id="63693508"/>
<dbReference type="EMBL" id="KK088417">
    <property type="protein sequence ID" value="EYE96726.1"/>
    <property type="molecule type" value="Genomic_DNA"/>
</dbReference>
<keyword evidence="2" id="KW-1185">Reference proteome</keyword>
<reference evidence="2" key="1">
    <citation type="journal article" date="2014" name="Nat. Commun.">
        <title>Genomic adaptations of the halophilic Dead Sea filamentous fungus Eurotium rubrum.</title>
        <authorList>
            <person name="Kis-Papo T."/>
            <person name="Weig A.R."/>
            <person name="Riley R."/>
            <person name="Persoh D."/>
            <person name="Salamov A."/>
            <person name="Sun H."/>
            <person name="Lipzen A."/>
            <person name="Wasser S.P."/>
            <person name="Rambold G."/>
            <person name="Grigoriev I.V."/>
            <person name="Nevo E."/>
        </authorList>
    </citation>
    <scope>NUCLEOTIDE SEQUENCE [LARGE SCALE GENOMIC DNA]</scope>
    <source>
        <strain evidence="2">CBS 135680</strain>
    </source>
</reference>
<name>A0A017SIZ3_ASPRC</name>
<accession>A0A017SIZ3</accession>
<dbReference type="Proteomes" id="UP000019804">
    <property type="component" value="Unassembled WGS sequence"/>
</dbReference>
<sequence length="87" mass="9720">MLGALLGLLAGVRSIEISRKLPLSRGSLRMGSYLIVFACHRCCSCLVSRYLCMCHVKKRSGRQSNATSRFSMRYPFVINLFQSASTI</sequence>
<protein>
    <submittedName>
        <fullName evidence="1">Uncharacterized protein</fullName>
    </submittedName>
</protein>
<evidence type="ECO:0000313" key="1">
    <source>
        <dbReference type="EMBL" id="EYE96726.1"/>
    </source>
</evidence>
<dbReference type="HOGENOM" id="CLU_2482975_0_0_1"/>
<proteinExistence type="predicted"/>